<organism evidence="7 8">
    <name type="scientific">Stylonychia lemnae</name>
    <name type="common">Ciliate</name>
    <dbReference type="NCBI Taxonomy" id="5949"/>
    <lineage>
        <taxon>Eukaryota</taxon>
        <taxon>Sar</taxon>
        <taxon>Alveolata</taxon>
        <taxon>Ciliophora</taxon>
        <taxon>Intramacronucleata</taxon>
        <taxon>Spirotrichea</taxon>
        <taxon>Stichotrichia</taxon>
        <taxon>Sporadotrichida</taxon>
        <taxon>Oxytrichidae</taxon>
        <taxon>Stylonychinae</taxon>
        <taxon>Stylonychia</taxon>
    </lineage>
</organism>
<evidence type="ECO:0000313" key="8">
    <source>
        <dbReference type="Proteomes" id="UP000039865"/>
    </source>
</evidence>
<dbReference type="GO" id="GO:0016020">
    <property type="term" value="C:membrane"/>
    <property type="evidence" value="ECO:0007669"/>
    <property type="project" value="UniProtKB-SubCell"/>
</dbReference>
<dbReference type="InParanoid" id="A0A078A9T9"/>
<evidence type="ECO:0000256" key="1">
    <source>
        <dbReference type="ARBA" id="ARBA00004141"/>
    </source>
</evidence>
<protein>
    <recommendedName>
        <fullName evidence="6">Polycystin domain-containing protein</fullName>
    </recommendedName>
</protein>
<keyword evidence="3" id="KW-0812">Transmembrane</keyword>
<comment type="subcellular location">
    <subcellularLocation>
        <location evidence="1">Membrane</location>
        <topology evidence="1">Multi-pass membrane protein</topology>
    </subcellularLocation>
</comment>
<dbReference type="Proteomes" id="UP000039865">
    <property type="component" value="Unassembled WGS sequence"/>
</dbReference>
<keyword evidence="4" id="KW-1133">Transmembrane helix</keyword>
<comment type="similarity">
    <text evidence="2">Belongs to the polycystin family.</text>
</comment>
<reference evidence="7 8" key="1">
    <citation type="submission" date="2014-06" db="EMBL/GenBank/DDBJ databases">
        <authorList>
            <person name="Swart Estienne"/>
        </authorList>
    </citation>
    <scope>NUCLEOTIDE SEQUENCE [LARGE SCALE GENOMIC DNA]</scope>
    <source>
        <strain evidence="7 8">130c</strain>
    </source>
</reference>
<keyword evidence="5" id="KW-0472">Membrane</keyword>
<sequence>MLSQIFSVDDWVNGQSYFIKKSAKASMINSKLHDHTRPQPFMPLSVPRIVQYRANQDLECLKNIELTTKGCRSLECLEKQFSKECNNLYDSKHSIDFSYATIKNGNTTKYIDINKNLSICAENSSCNEYSLRQAQILEFMGYYFVYGEYGYYIDLIGSHEMIFTQIEKLKINSWLNAETRALVYEYSVFDVRRNQVMVIQVIIENLGDDILKSKLLIQQINPQLFSIVPDNLMEEKQPPQVFRSFRFALYIVKLGFIAQVCVMAIQPFKIFSIFSMYEYFDPLKKQINLCIINYTLLDCLTHITDNTQVKTVKIVDKENQMINVYEKNKIVLWFAKDLGSFSDRMIRQDLFKRFNQCCDDFPNCHNELRTCVDKGFVTEFIDLVSASELKSFLESLFKLKPFLITTFALNNLRLVIDFRIHSEITQGVYSLQNDGHQYNKILQSYLSSIRNILSFFNDIGCKVPLLLFEQDRTIIEHKQLMLMNQQYKYFFYTKKLEKVKSFCRMESLSQFAKNSINYQNRSN</sequence>
<evidence type="ECO:0000313" key="7">
    <source>
        <dbReference type="EMBL" id="CDW78342.1"/>
    </source>
</evidence>
<dbReference type="InterPro" id="IPR046791">
    <property type="entry name" value="Polycystin_dom"/>
</dbReference>
<evidence type="ECO:0000256" key="4">
    <source>
        <dbReference type="ARBA" id="ARBA00022989"/>
    </source>
</evidence>
<dbReference type="Pfam" id="PF20519">
    <property type="entry name" value="Polycystin_dom"/>
    <property type="match status" value="1"/>
</dbReference>
<proteinExistence type="inferred from homology"/>
<evidence type="ECO:0000256" key="2">
    <source>
        <dbReference type="ARBA" id="ARBA00007200"/>
    </source>
</evidence>
<evidence type="ECO:0000259" key="6">
    <source>
        <dbReference type="Pfam" id="PF20519"/>
    </source>
</evidence>
<gene>
    <name evidence="7" type="primary">Contig4896.g5231</name>
    <name evidence="7" type="ORF">STYLEM_7318</name>
</gene>
<keyword evidence="8" id="KW-1185">Reference proteome</keyword>
<evidence type="ECO:0000256" key="5">
    <source>
        <dbReference type="ARBA" id="ARBA00023136"/>
    </source>
</evidence>
<name>A0A078A9T9_STYLE</name>
<dbReference type="EMBL" id="CCKQ01007014">
    <property type="protein sequence ID" value="CDW78342.1"/>
    <property type="molecule type" value="Genomic_DNA"/>
</dbReference>
<feature type="domain" description="Polycystin" evidence="6">
    <location>
        <begin position="84"/>
        <end position="207"/>
    </location>
</feature>
<dbReference type="AlphaFoldDB" id="A0A078A9T9"/>
<evidence type="ECO:0000256" key="3">
    <source>
        <dbReference type="ARBA" id="ARBA00022692"/>
    </source>
</evidence>
<accession>A0A078A9T9</accession>